<name>A0A834SUY4_9FABA</name>
<organism evidence="1 2">
    <name type="scientific">Senna tora</name>
    <dbReference type="NCBI Taxonomy" id="362788"/>
    <lineage>
        <taxon>Eukaryota</taxon>
        <taxon>Viridiplantae</taxon>
        <taxon>Streptophyta</taxon>
        <taxon>Embryophyta</taxon>
        <taxon>Tracheophyta</taxon>
        <taxon>Spermatophyta</taxon>
        <taxon>Magnoliopsida</taxon>
        <taxon>eudicotyledons</taxon>
        <taxon>Gunneridae</taxon>
        <taxon>Pentapetalae</taxon>
        <taxon>rosids</taxon>
        <taxon>fabids</taxon>
        <taxon>Fabales</taxon>
        <taxon>Fabaceae</taxon>
        <taxon>Caesalpinioideae</taxon>
        <taxon>Cassia clade</taxon>
        <taxon>Senna</taxon>
    </lineage>
</organism>
<keyword evidence="2" id="KW-1185">Reference proteome</keyword>
<comment type="caution">
    <text evidence="1">The sequence shown here is derived from an EMBL/GenBank/DDBJ whole genome shotgun (WGS) entry which is preliminary data.</text>
</comment>
<dbReference type="OrthoDB" id="69150at2759"/>
<gene>
    <name evidence="1" type="ORF">G2W53_035933</name>
</gene>
<reference evidence="1" key="1">
    <citation type="submission" date="2020-09" db="EMBL/GenBank/DDBJ databases">
        <title>Genome-Enabled Discovery of Anthraquinone Biosynthesis in Senna tora.</title>
        <authorList>
            <person name="Kang S.-H."/>
            <person name="Pandey R.P."/>
            <person name="Lee C.-M."/>
            <person name="Sim J.-S."/>
            <person name="Jeong J.-T."/>
            <person name="Choi B.-S."/>
            <person name="Jung M."/>
            <person name="Ginzburg D."/>
            <person name="Zhao K."/>
            <person name="Won S.Y."/>
            <person name="Oh T.-J."/>
            <person name="Yu Y."/>
            <person name="Kim N.-H."/>
            <person name="Lee O.R."/>
            <person name="Lee T.-H."/>
            <person name="Bashyal P."/>
            <person name="Kim T.-S."/>
            <person name="Lee W.-H."/>
            <person name="Kawkins C."/>
            <person name="Kim C.-K."/>
            <person name="Kim J.S."/>
            <person name="Ahn B.O."/>
            <person name="Rhee S.Y."/>
            <person name="Sohng J.K."/>
        </authorList>
    </citation>
    <scope>NUCLEOTIDE SEQUENCE</scope>
    <source>
        <tissue evidence="1">Leaf</tissue>
    </source>
</reference>
<dbReference type="EMBL" id="JAAIUW010000011">
    <property type="protein sequence ID" value="KAF7809190.1"/>
    <property type="molecule type" value="Genomic_DNA"/>
</dbReference>
<protein>
    <submittedName>
        <fullName evidence="1">Glycine-rich protein</fullName>
    </submittedName>
</protein>
<proteinExistence type="predicted"/>
<dbReference type="PANTHER" id="PTHR37736:SF1">
    <property type="entry name" value="GLYCINE-RICH PROTEIN"/>
    <property type="match status" value="1"/>
</dbReference>
<dbReference type="Proteomes" id="UP000634136">
    <property type="component" value="Unassembled WGS sequence"/>
</dbReference>
<sequence>MLTRTHERGCCLTYDYVTDDATDLLGEKDLDLISSLGSLLISRPADSSLSHKNALQRCTEHAKLWLAKADQPIESNADVTCIFAF</sequence>
<accession>A0A834SUY4</accession>
<dbReference type="AlphaFoldDB" id="A0A834SUY4"/>
<evidence type="ECO:0000313" key="2">
    <source>
        <dbReference type="Proteomes" id="UP000634136"/>
    </source>
</evidence>
<evidence type="ECO:0000313" key="1">
    <source>
        <dbReference type="EMBL" id="KAF7809190.1"/>
    </source>
</evidence>
<dbReference type="PANTHER" id="PTHR37736">
    <property type="entry name" value="GLYCINE-RICH PROTEIN"/>
    <property type="match status" value="1"/>
</dbReference>